<comment type="caution">
    <text evidence="2">The sequence shown here is derived from an EMBL/GenBank/DDBJ whole genome shotgun (WGS) entry which is preliminary data.</text>
</comment>
<organism evidence="2 3">
    <name type="scientific">Vibrio ulleungensis</name>
    <dbReference type="NCBI Taxonomy" id="2807619"/>
    <lineage>
        <taxon>Bacteria</taxon>
        <taxon>Pseudomonadati</taxon>
        <taxon>Pseudomonadota</taxon>
        <taxon>Gammaproteobacteria</taxon>
        <taxon>Vibrionales</taxon>
        <taxon>Vibrionaceae</taxon>
        <taxon>Vibrio</taxon>
    </lineage>
</organism>
<keyword evidence="3" id="KW-1185">Reference proteome</keyword>
<sequence>MDAFDILTENQIKSWEKRKAEGKDTPAKNPTSGKRSSFEAMLYRSILDLYKQMASVESGTKQYAQLDRRAENIKAQLLVSMERQKMFINSQIFSQQLLNRKAEILGKQKVDTKVLHP</sequence>
<dbReference type="EMBL" id="JAFEUM010000007">
    <property type="protein sequence ID" value="MBM7037956.1"/>
    <property type="molecule type" value="Genomic_DNA"/>
</dbReference>
<accession>A0ABS2HMN8</accession>
<evidence type="ECO:0000313" key="3">
    <source>
        <dbReference type="Proteomes" id="UP000809621"/>
    </source>
</evidence>
<feature type="compositionally biased region" description="Basic and acidic residues" evidence="1">
    <location>
        <begin position="15"/>
        <end position="26"/>
    </location>
</feature>
<evidence type="ECO:0000256" key="1">
    <source>
        <dbReference type="SAM" id="MobiDB-lite"/>
    </source>
</evidence>
<feature type="region of interest" description="Disordered" evidence="1">
    <location>
        <begin position="15"/>
        <end position="35"/>
    </location>
</feature>
<protein>
    <submittedName>
        <fullName evidence="2">Uncharacterized protein</fullName>
    </submittedName>
</protein>
<dbReference type="RefSeq" id="WP_205159448.1">
    <property type="nucleotide sequence ID" value="NZ_JAFEUM010000007.1"/>
</dbReference>
<evidence type="ECO:0000313" key="2">
    <source>
        <dbReference type="EMBL" id="MBM7037956.1"/>
    </source>
</evidence>
<dbReference type="Proteomes" id="UP000809621">
    <property type="component" value="Unassembled WGS sequence"/>
</dbReference>
<proteinExistence type="predicted"/>
<gene>
    <name evidence="2" type="ORF">JQC93_16295</name>
</gene>
<reference evidence="2 3" key="1">
    <citation type="submission" date="2021-02" db="EMBL/GenBank/DDBJ databases">
        <authorList>
            <person name="Park J.-S."/>
        </authorList>
    </citation>
    <scope>NUCLEOTIDE SEQUENCE [LARGE SCALE GENOMIC DNA]</scope>
    <source>
        <strain evidence="2 3">188UL20-2</strain>
    </source>
</reference>
<name>A0ABS2HMN8_9VIBR</name>